<dbReference type="RefSeq" id="WP_031063800.1">
    <property type="nucleotide sequence ID" value="NZ_JBHSPX010000004.1"/>
</dbReference>
<dbReference type="InterPro" id="IPR013324">
    <property type="entry name" value="RNA_pol_sigma_r3/r4-like"/>
</dbReference>
<feature type="compositionally biased region" description="Pro residues" evidence="1">
    <location>
        <begin position="1"/>
        <end position="16"/>
    </location>
</feature>
<organism evidence="2 3">
    <name type="scientific">Streptomyces ochraceiscleroticus</name>
    <dbReference type="NCBI Taxonomy" id="47761"/>
    <lineage>
        <taxon>Bacteria</taxon>
        <taxon>Bacillati</taxon>
        <taxon>Actinomycetota</taxon>
        <taxon>Actinomycetes</taxon>
        <taxon>Kitasatosporales</taxon>
        <taxon>Streptomycetaceae</taxon>
        <taxon>Streptomyces</taxon>
    </lineage>
</organism>
<dbReference type="InterPro" id="IPR036388">
    <property type="entry name" value="WH-like_DNA-bd_sf"/>
</dbReference>
<feature type="region of interest" description="Disordered" evidence="1">
    <location>
        <begin position="1"/>
        <end position="23"/>
    </location>
</feature>
<keyword evidence="3" id="KW-1185">Reference proteome</keyword>
<evidence type="ECO:0000313" key="3">
    <source>
        <dbReference type="Proteomes" id="UP001596139"/>
    </source>
</evidence>
<dbReference type="Proteomes" id="UP001596139">
    <property type="component" value="Unassembled WGS sequence"/>
</dbReference>
<name>A0ABW1MKU5_9ACTN</name>
<evidence type="ECO:0000313" key="2">
    <source>
        <dbReference type="EMBL" id="MFC6064384.1"/>
    </source>
</evidence>
<sequence length="301" mass="34126">MTLPEPPAQPARPAPQRPGRKLGPIAENVGSAHRVWLEPVRTIYLSSGLTLNELSERTRFAKSKLSELLRGVGLYPRWEIVHSLATELKMPNWPLYQLWRRAAREAHKTRGWVEGCSEKITLTRTPEAPPMDHCAFRQTVEEDYRRYAQVFLADDQRDAAVSDTFDILWLRWKNDALTSPDTRRFAWQVLRAAVMAKSPHLDGRPDLARAAFDTVALQSQTTVTDHMNQLTESLEVFKAMSRLPDHRLDVMVLRRLCGFTLEEASALLGAPLVAVQSDERHAVRFLESVLCPPSETEGNTP</sequence>
<dbReference type="SUPFAM" id="SSF88659">
    <property type="entry name" value="Sigma3 and sigma4 domains of RNA polymerase sigma factors"/>
    <property type="match status" value="1"/>
</dbReference>
<proteinExistence type="predicted"/>
<protein>
    <submittedName>
        <fullName evidence="2">Sigma-70 family RNA polymerase sigma factor</fullName>
    </submittedName>
</protein>
<accession>A0ABW1MKU5</accession>
<evidence type="ECO:0000256" key="1">
    <source>
        <dbReference type="SAM" id="MobiDB-lite"/>
    </source>
</evidence>
<dbReference type="EMBL" id="JBHSPX010000004">
    <property type="protein sequence ID" value="MFC6064384.1"/>
    <property type="molecule type" value="Genomic_DNA"/>
</dbReference>
<reference evidence="3" key="1">
    <citation type="journal article" date="2019" name="Int. J. Syst. Evol. Microbiol.">
        <title>The Global Catalogue of Microorganisms (GCM) 10K type strain sequencing project: providing services to taxonomists for standard genome sequencing and annotation.</title>
        <authorList>
            <consortium name="The Broad Institute Genomics Platform"/>
            <consortium name="The Broad Institute Genome Sequencing Center for Infectious Disease"/>
            <person name="Wu L."/>
            <person name="Ma J."/>
        </authorList>
    </citation>
    <scope>NUCLEOTIDE SEQUENCE [LARGE SCALE GENOMIC DNA]</scope>
    <source>
        <strain evidence="3">CGMCC 1.15180</strain>
    </source>
</reference>
<gene>
    <name evidence="2" type="ORF">ACFP4F_17775</name>
</gene>
<comment type="caution">
    <text evidence="2">The sequence shown here is derived from an EMBL/GenBank/DDBJ whole genome shotgun (WGS) entry which is preliminary data.</text>
</comment>
<dbReference type="Gene3D" id="1.10.10.10">
    <property type="entry name" value="Winged helix-like DNA-binding domain superfamily/Winged helix DNA-binding domain"/>
    <property type="match status" value="1"/>
</dbReference>